<gene>
    <name evidence="1" type="ORF">SAMN02746068_02023</name>
</gene>
<proteinExistence type="predicted"/>
<name>A0A1K2HIK3_9LACT</name>
<dbReference type="AlphaFoldDB" id="A0A1K2HIK3"/>
<organism evidence="1 2">
    <name type="scientific">Pseudolactococcus chungangensis CAU 28 = DSM 22330</name>
    <dbReference type="NCBI Taxonomy" id="1122154"/>
    <lineage>
        <taxon>Bacteria</taxon>
        <taxon>Bacillati</taxon>
        <taxon>Bacillota</taxon>
        <taxon>Bacilli</taxon>
        <taxon>Lactobacillales</taxon>
        <taxon>Streptococcaceae</taxon>
        <taxon>Pseudolactococcus</taxon>
    </lineage>
</organism>
<dbReference type="SUPFAM" id="SSF51430">
    <property type="entry name" value="NAD(P)-linked oxidoreductase"/>
    <property type="match status" value="1"/>
</dbReference>
<dbReference type="Gene3D" id="3.20.20.100">
    <property type="entry name" value="NADP-dependent oxidoreductase domain"/>
    <property type="match status" value="1"/>
</dbReference>
<accession>A0A1K2HIK3</accession>
<dbReference type="STRING" id="1122154.SAMN02746068_02023"/>
<protein>
    <submittedName>
        <fullName evidence="1">Uncharacterized protein</fullName>
    </submittedName>
</protein>
<sequence>MPNARYLRYLTYNLKTFLLDLECTQGVKLKNDVGLPQINQIEINPWHQRAEDLEWHHKYNVQPEAWAPFAEGRNNLFTDPILLHTKYN</sequence>
<reference evidence="1 2" key="1">
    <citation type="submission" date="2016-11" db="EMBL/GenBank/DDBJ databases">
        <authorList>
            <person name="Jaros S."/>
            <person name="Januszkiewicz K."/>
            <person name="Wedrychowicz H."/>
        </authorList>
    </citation>
    <scope>NUCLEOTIDE SEQUENCE [LARGE SCALE GENOMIC DNA]</scope>
    <source>
        <strain evidence="1 2">DSM 22330</strain>
    </source>
</reference>
<dbReference type="EMBL" id="FPKS01000018">
    <property type="protein sequence ID" value="SFZ76668.1"/>
    <property type="molecule type" value="Genomic_DNA"/>
</dbReference>
<evidence type="ECO:0000313" key="2">
    <source>
        <dbReference type="Proteomes" id="UP000185655"/>
    </source>
</evidence>
<dbReference type="InterPro" id="IPR036812">
    <property type="entry name" value="NAD(P)_OxRdtase_dom_sf"/>
</dbReference>
<evidence type="ECO:0000313" key="1">
    <source>
        <dbReference type="EMBL" id="SFZ76668.1"/>
    </source>
</evidence>
<dbReference type="Proteomes" id="UP000185655">
    <property type="component" value="Unassembled WGS sequence"/>
</dbReference>